<keyword evidence="2" id="KW-1185">Reference proteome</keyword>
<evidence type="ECO:0000313" key="1">
    <source>
        <dbReference type="EMBL" id="KAF7255930.1"/>
    </source>
</evidence>
<organism evidence="1 2">
    <name type="scientific">Paragonimus skrjabini miyazakii</name>
    <dbReference type="NCBI Taxonomy" id="59628"/>
    <lineage>
        <taxon>Eukaryota</taxon>
        <taxon>Metazoa</taxon>
        <taxon>Spiralia</taxon>
        <taxon>Lophotrochozoa</taxon>
        <taxon>Platyhelminthes</taxon>
        <taxon>Trematoda</taxon>
        <taxon>Digenea</taxon>
        <taxon>Plagiorchiida</taxon>
        <taxon>Troglotremata</taxon>
        <taxon>Troglotrematidae</taxon>
        <taxon>Paragonimus</taxon>
    </lineage>
</organism>
<dbReference type="AlphaFoldDB" id="A0A8S9YSC1"/>
<proteinExistence type="predicted"/>
<accession>A0A8S9YSC1</accession>
<reference evidence="1" key="1">
    <citation type="submission" date="2019-07" db="EMBL/GenBank/DDBJ databases">
        <title>Annotation for the trematode Paragonimus miyazaki's.</title>
        <authorList>
            <person name="Choi Y.-J."/>
        </authorList>
    </citation>
    <scope>NUCLEOTIDE SEQUENCE</scope>
    <source>
        <strain evidence="1">Japan</strain>
    </source>
</reference>
<sequence>MELFPNLYDTIGVSDSSIRRSLLGPHLPIMVVTQLALFIQSKVKKTDEFKQILCNDDGHYPIGTTSHCKFQHV</sequence>
<name>A0A8S9YSC1_9TREM</name>
<dbReference type="EMBL" id="JTDE01003545">
    <property type="protein sequence ID" value="KAF7255930.1"/>
    <property type="molecule type" value="Genomic_DNA"/>
</dbReference>
<protein>
    <submittedName>
        <fullName evidence="1">Uncharacterized protein</fullName>
    </submittedName>
</protein>
<comment type="caution">
    <text evidence="1">The sequence shown here is derived from an EMBL/GenBank/DDBJ whole genome shotgun (WGS) entry which is preliminary data.</text>
</comment>
<dbReference type="Proteomes" id="UP000822476">
    <property type="component" value="Unassembled WGS sequence"/>
</dbReference>
<gene>
    <name evidence="1" type="ORF">EG68_07559</name>
</gene>
<evidence type="ECO:0000313" key="2">
    <source>
        <dbReference type="Proteomes" id="UP000822476"/>
    </source>
</evidence>